<evidence type="ECO:0000313" key="2">
    <source>
        <dbReference type="EMBL" id="ESP05366.1"/>
    </source>
</evidence>
<dbReference type="HOGENOM" id="CLU_014917_1_1_1"/>
<dbReference type="EMBL" id="KB199650">
    <property type="protein sequence ID" value="ESP05366.1"/>
    <property type="molecule type" value="Genomic_DNA"/>
</dbReference>
<dbReference type="InterPro" id="IPR011990">
    <property type="entry name" value="TPR-like_helical_dom_sf"/>
</dbReference>
<dbReference type="STRING" id="225164.V4BCJ2"/>
<dbReference type="InterPro" id="IPR019734">
    <property type="entry name" value="TPR_rpt"/>
</dbReference>
<dbReference type="RefSeq" id="XP_009043911.1">
    <property type="nucleotide sequence ID" value="XM_009045663.1"/>
</dbReference>
<dbReference type="PROSITE" id="PS50005">
    <property type="entry name" value="TPR"/>
    <property type="match status" value="1"/>
</dbReference>
<dbReference type="GeneID" id="20229683"/>
<gene>
    <name evidence="2" type="ORF">LOTGIDRAFT_102990</name>
</gene>
<dbReference type="GO" id="GO:0030008">
    <property type="term" value="C:TRAPP complex"/>
    <property type="evidence" value="ECO:0007669"/>
    <property type="project" value="TreeGrafter"/>
</dbReference>
<keyword evidence="1" id="KW-0802">TPR repeat</keyword>
<evidence type="ECO:0000313" key="3">
    <source>
        <dbReference type="Proteomes" id="UP000030746"/>
    </source>
</evidence>
<feature type="repeat" description="TPR" evidence="1">
    <location>
        <begin position="322"/>
        <end position="355"/>
    </location>
</feature>
<dbReference type="OMA" id="FYPELYG"/>
<dbReference type="SUPFAM" id="SSF48452">
    <property type="entry name" value="TPR-like"/>
    <property type="match status" value="1"/>
</dbReference>
<dbReference type="Pfam" id="PF14559">
    <property type="entry name" value="TPR_19"/>
    <property type="match status" value="1"/>
</dbReference>
<dbReference type="KEGG" id="lgi:LOTGIDRAFT_102990"/>
<evidence type="ECO:0000256" key="1">
    <source>
        <dbReference type="PROSITE-ProRule" id="PRU00339"/>
    </source>
</evidence>
<feature type="non-terminal residue" evidence="2">
    <location>
        <position position="1"/>
    </location>
</feature>
<name>V4BCJ2_LOTGI</name>
<sequence length="437" mass="48797">DDPFTAGLCMSDSDRRHDAWIPSDATRHILISMTSSVPGTYMPAVEQLCSPSVLRIDPQGDPVRDLVLKYMGEQEAVKRQVLTADSVSRDENGLAQLVAAGCLRAGVDLTGFLLADVGQGHGQQEAGTITQHSPKTLQLWFCRFALLMRLRLFEILDSEMRAFNSMDSPDLYFEFYPQLYPGRRGSMVSFGLRVLHAELPHYLNRHQESLDKLYYVLAVTSKIVKNLESGLSEDGAGIELSLDSRKASLKLWQAREIQVQYKIASVLLSMKDYEASISIFEMLMNKECENRIALMSGIGRIYLQVGNLKVSETCTRGNTFIAMNSINKGFLAMCVNNFSEAYEHFKSAVQLEPSNTCAVNNMAVCSLYMCRLKDALNTLEALVHNNPGQNLHEGVLFNLCTLYELESSRALHKKQAVLDMVNKHKGDGFPVVCLKMS</sequence>
<organism evidence="2 3">
    <name type="scientific">Lottia gigantea</name>
    <name type="common">Giant owl limpet</name>
    <dbReference type="NCBI Taxonomy" id="225164"/>
    <lineage>
        <taxon>Eukaryota</taxon>
        <taxon>Metazoa</taxon>
        <taxon>Spiralia</taxon>
        <taxon>Lophotrochozoa</taxon>
        <taxon>Mollusca</taxon>
        <taxon>Gastropoda</taxon>
        <taxon>Patellogastropoda</taxon>
        <taxon>Lottioidea</taxon>
        <taxon>Lottiidae</taxon>
        <taxon>Lottia</taxon>
    </lineage>
</organism>
<reference evidence="2 3" key="1">
    <citation type="journal article" date="2013" name="Nature">
        <title>Insights into bilaterian evolution from three spiralian genomes.</title>
        <authorList>
            <person name="Simakov O."/>
            <person name="Marletaz F."/>
            <person name="Cho S.J."/>
            <person name="Edsinger-Gonzales E."/>
            <person name="Havlak P."/>
            <person name="Hellsten U."/>
            <person name="Kuo D.H."/>
            <person name="Larsson T."/>
            <person name="Lv J."/>
            <person name="Arendt D."/>
            <person name="Savage R."/>
            <person name="Osoegawa K."/>
            <person name="de Jong P."/>
            <person name="Grimwood J."/>
            <person name="Chapman J.A."/>
            <person name="Shapiro H."/>
            <person name="Aerts A."/>
            <person name="Otillar R.P."/>
            <person name="Terry A.Y."/>
            <person name="Boore J.L."/>
            <person name="Grigoriev I.V."/>
            <person name="Lindberg D.R."/>
            <person name="Seaver E.C."/>
            <person name="Weisblat D.A."/>
            <person name="Putnam N.H."/>
            <person name="Rokhsar D.S."/>
        </authorList>
    </citation>
    <scope>NUCLEOTIDE SEQUENCE [LARGE SCALE GENOMIC DNA]</scope>
</reference>
<dbReference type="AlphaFoldDB" id="V4BCJ2"/>
<keyword evidence="3" id="KW-1185">Reference proteome</keyword>
<dbReference type="OrthoDB" id="428342at2759"/>
<accession>V4BCJ2</accession>
<dbReference type="Gene3D" id="1.25.40.10">
    <property type="entry name" value="Tetratricopeptide repeat domain"/>
    <property type="match status" value="1"/>
</dbReference>
<proteinExistence type="predicted"/>
<dbReference type="GO" id="GO:0005794">
    <property type="term" value="C:Golgi apparatus"/>
    <property type="evidence" value="ECO:0007669"/>
    <property type="project" value="TreeGrafter"/>
</dbReference>
<dbReference type="CTD" id="20229683"/>
<dbReference type="PANTHER" id="PTHR21581">
    <property type="entry name" value="D-ALANYL-D-ALANINE CARBOXYPEPTIDASE"/>
    <property type="match status" value="1"/>
</dbReference>
<dbReference type="PANTHER" id="PTHR21581:SF6">
    <property type="entry name" value="TRAFFICKING PROTEIN PARTICLE COMPLEX SUBUNIT 12"/>
    <property type="match status" value="1"/>
</dbReference>
<protein>
    <submittedName>
        <fullName evidence="2">Uncharacterized protein</fullName>
    </submittedName>
</protein>
<dbReference type="Proteomes" id="UP000030746">
    <property type="component" value="Unassembled WGS sequence"/>
</dbReference>